<feature type="region of interest" description="Disordered" evidence="3">
    <location>
        <begin position="1"/>
        <end position="38"/>
    </location>
</feature>
<dbReference type="SMART" id="SM00248">
    <property type="entry name" value="ANK"/>
    <property type="match status" value="9"/>
</dbReference>
<feature type="repeat" description="ANK" evidence="2">
    <location>
        <begin position="1166"/>
        <end position="1198"/>
    </location>
</feature>
<dbReference type="InterPro" id="IPR027417">
    <property type="entry name" value="P-loop_NTPase"/>
</dbReference>
<evidence type="ECO:0000313" key="6">
    <source>
        <dbReference type="Proteomes" id="UP001610334"/>
    </source>
</evidence>
<dbReference type="Gene3D" id="3.40.50.1580">
    <property type="entry name" value="Nucleoside phosphorylase domain"/>
    <property type="match status" value="1"/>
</dbReference>
<dbReference type="PROSITE" id="PS50088">
    <property type="entry name" value="ANK_REPEAT"/>
    <property type="match status" value="8"/>
</dbReference>
<evidence type="ECO:0000256" key="2">
    <source>
        <dbReference type="PROSITE-ProRule" id="PRU00023"/>
    </source>
</evidence>
<dbReference type="PANTHER" id="PTHR46082:SF11">
    <property type="entry name" value="AAA+ ATPASE DOMAIN-CONTAINING PROTEIN-RELATED"/>
    <property type="match status" value="1"/>
</dbReference>
<feature type="repeat" description="ANK" evidence="2">
    <location>
        <begin position="1133"/>
        <end position="1165"/>
    </location>
</feature>
<dbReference type="Pfam" id="PF12796">
    <property type="entry name" value="Ank_2"/>
    <property type="match status" value="3"/>
</dbReference>
<evidence type="ECO:0000256" key="1">
    <source>
        <dbReference type="ARBA" id="ARBA00022737"/>
    </source>
</evidence>
<dbReference type="SUPFAM" id="SSF52540">
    <property type="entry name" value="P-loop containing nucleoside triphosphate hydrolases"/>
    <property type="match status" value="1"/>
</dbReference>
<dbReference type="EMBL" id="JBFXLT010000182">
    <property type="protein sequence ID" value="KAL2802448.1"/>
    <property type="molecule type" value="Genomic_DNA"/>
</dbReference>
<evidence type="ECO:0000313" key="5">
    <source>
        <dbReference type="EMBL" id="KAL2802448.1"/>
    </source>
</evidence>
<dbReference type="SUPFAM" id="SSF48403">
    <property type="entry name" value="Ankyrin repeat"/>
    <property type="match status" value="1"/>
</dbReference>
<dbReference type="Gene3D" id="3.40.50.300">
    <property type="entry name" value="P-loop containing nucleotide triphosphate hydrolases"/>
    <property type="match status" value="1"/>
</dbReference>
<dbReference type="Proteomes" id="UP001610334">
    <property type="component" value="Unassembled WGS sequence"/>
</dbReference>
<dbReference type="PANTHER" id="PTHR46082">
    <property type="entry name" value="ATP/GTP-BINDING PROTEIN-RELATED"/>
    <property type="match status" value="1"/>
</dbReference>
<gene>
    <name evidence="5" type="ORF">BJX63DRAFT_437864</name>
</gene>
<reference evidence="5 6" key="1">
    <citation type="submission" date="2024-07" db="EMBL/GenBank/DDBJ databases">
        <title>Section-level genome sequencing and comparative genomics of Aspergillus sections Usti and Cavernicolus.</title>
        <authorList>
            <consortium name="Lawrence Berkeley National Laboratory"/>
            <person name="Nybo J.L."/>
            <person name="Vesth T.C."/>
            <person name="Theobald S."/>
            <person name="Frisvad J.C."/>
            <person name="Larsen T.O."/>
            <person name="Kjaerboelling I."/>
            <person name="Rothschild-Mancinelli K."/>
            <person name="Lyhne E.K."/>
            <person name="Kogle M.E."/>
            <person name="Barry K."/>
            <person name="Clum A."/>
            <person name="Na H."/>
            <person name="Ledsgaard L."/>
            <person name="Lin J."/>
            <person name="Lipzen A."/>
            <person name="Kuo A."/>
            <person name="Riley R."/>
            <person name="Mondo S."/>
            <person name="Labutti K."/>
            <person name="Haridas S."/>
            <person name="Pangalinan J."/>
            <person name="Salamov A.A."/>
            <person name="Simmons B.A."/>
            <person name="Magnuson J.K."/>
            <person name="Chen J."/>
            <person name="Drula E."/>
            <person name="Henrissat B."/>
            <person name="Wiebenga A."/>
            <person name="Lubbers R.J."/>
            <person name="Gomes A.C."/>
            <person name="Makela M.R."/>
            <person name="Stajich J."/>
            <person name="Grigoriev I.V."/>
            <person name="Mortensen U.H."/>
            <person name="De Vries R.P."/>
            <person name="Baker S.E."/>
            <person name="Andersen M.R."/>
        </authorList>
    </citation>
    <scope>NUCLEOTIDE SEQUENCE [LARGE SCALE GENOMIC DNA]</scope>
    <source>
        <strain evidence="5 6">CBS 588.65</strain>
    </source>
</reference>
<feature type="repeat" description="ANK" evidence="2">
    <location>
        <begin position="1100"/>
        <end position="1132"/>
    </location>
</feature>
<evidence type="ECO:0000256" key="3">
    <source>
        <dbReference type="SAM" id="MobiDB-lite"/>
    </source>
</evidence>
<dbReference type="Pfam" id="PF22939">
    <property type="entry name" value="WHD_GPIID"/>
    <property type="match status" value="1"/>
</dbReference>
<dbReference type="PROSITE" id="PS50297">
    <property type="entry name" value="ANK_REP_REGION"/>
    <property type="match status" value="8"/>
</dbReference>
<feature type="repeat" description="ANK" evidence="2">
    <location>
        <begin position="959"/>
        <end position="986"/>
    </location>
</feature>
<dbReference type="Gene3D" id="1.25.40.20">
    <property type="entry name" value="Ankyrin repeat-containing domain"/>
    <property type="match status" value="2"/>
</dbReference>
<dbReference type="InterPro" id="IPR053137">
    <property type="entry name" value="NLR-like"/>
</dbReference>
<evidence type="ECO:0000259" key="4">
    <source>
        <dbReference type="PROSITE" id="PS50837"/>
    </source>
</evidence>
<dbReference type="PRINTS" id="PR01415">
    <property type="entry name" value="ANKYRIN"/>
</dbReference>
<protein>
    <recommendedName>
        <fullName evidence="4">NACHT domain-containing protein</fullName>
    </recommendedName>
</protein>
<feature type="repeat" description="ANK" evidence="2">
    <location>
        <begin position="921"/>
        <end position="953"/>
    </location>
</feature>
<dbReference type="InterPro" id="IPR056884">
    <property type="entry name" value="NPHP3-like_N"/>
</dbReference>
<accession>A0ABR4GTP4</accession>
<feature type="repeat" description="ANK" evidence="2">
    <location>
        <begin position="1053"/>
        <end position="1085"/>
    </location>
</feature>
<dbReference type="Pfam" id="PF24883">
    <property type="entry name" value="NPHP3_N"/>
    <property type="match status" value="1"/>
</dbReference>
<proteinExistence type="predicted"/>
<dbReference type="InterPro" id="IPR054471">
    <property type="entry name" value="GPIID_WHD"/>
</dbReference>
<dbReference type="InterPro" id="IPR000845">
    <property type="entry name" value="Nucleoside_phosphorylase_d"/>
</dbReference>
<dbReference type="SUPFAM" id="SSF53167">
    <property type="entry name" value="Purine and uridine phosphorylases"/>
    <property type="match status" value="1"/>
</dbReference>
<dbReference type="InterPro" id="IPR002110">
    <property type="entry name" value="Ankyrin_rpt"/>
</dbReference>
<dbReference type="Pfam" id="PF01048">
    <property type="entry name" value="PNP_UDP_1"/>
    <property type="match status" value="1"/>
</dbReference>
<organism evidence="5 6">
    <name type="scientific">Aspergillus granulosus</name>
    <dbReference type="NCBI Taxonomy" id="176169"/>
    <lineage>
        <taxon>Eukaryota</taxon>
        <taxon>Fungi</taxon>
        <taxon>Dikarya</taxon>
        <taxon>Ascomycota</taxon>
        <taxon>Pezizomycotina</taxon>
        <taxon>Eurotiomycetes</taxon>
        <taxon>Eurotiomycetidae</taxon>
        <taxon>Eurotiales</taxon>
        <taxon>Aspergillaceae</taxon>
        <taxon>Aspergillus</taxon>
        <taxon>Aspergillus subgen. Nidulantes</taxon>
    </lineage>
</organism>
<dbReference type="InterPro" id="IPR036770">
    <property type="entry name" value="Ankyrin_rpt-contain_sf"/>
</dbReference>
<dbReference type="InterPro" id="IPR007111">
    <property type="entry name" value="NACHT_NTPase"/>
</dbReference>
<name>A0ABR4GTP4_9EURO</name>
<keyword evidence="2" id="KW-0040">ANK repeat</keyword>
<dbReference type="InterPro" id="IPR035994">
    <property type="entry name" value="Nucleoside_phosphorylase_sf"/>
</dbReference>
<feature type="domain" description="NACHT" evidence="4">
    <location>
        <begin position="437"/>
        <end position="582"/>
    </location>
</feature>
<dbReference type="PROSITE" id="PS50837">
    <property type="entry name" value="NACHT"/>
    <property type="match status" value="1"/>
</dbReference>
<comment type="caution">
    <text evidence="5">The sequence shown here is derived from an EMBL/GenBank/DDBJ whole genome shotgun (WGS) entry which is preliminary data.</text>
</comment>
<feature type="repeat" description="ANK" evidence="2">
    <location>
        <begin position="987"/>
        <end position="1019"/>
    </location>
</feature>
<keyword evidence="1" id="KW-0677">Repeat</keyword>
<feature type="repeat" description="ANK" evidence="2">
    <location>
        <begin position="1020"/>
        <end position="1052"/>
    </location>
</feature>
<sequence>MVKRKLRVKNDEEAISGIKKRKTDHDDSGTSPTKPNPELTHDAYTIGWICAISTEYVAAQVFLDERHERPEYLSSNDNNDYTLGKIGKHNVVIAVLPNGEYGTTTAASVAKDILRSFPSVKIGLMVGIGGGAPSPKHDIRLGDIVVSVPRDGTGGVFQYDFGKTVQNKSFQHTHFLNQPPMSLGTAVNGIKAQYEIDGHRLEEDINSILEKRPKLRKRYKRPDASSDRLYQSRVVHPANEARCAEVCGDDPSNLILRPKRTEDEDNPAIHYGLIASANQLMKDALVRDKLAAEKGVLCFEMEAAGLMNQYPFLIIRGICDYSDSHKNKEWQGYAAMAAAAYAKDLLHRIPPSKVEAERKIIEIVSSGMSELRTTTQATSAAVQRLDIEHRQGKIEQWLAPPDPSINHKNALQQRHEGSGTWFIKSEQFINWKTQRKSFLWLYGIPGCGKTILSSTIIQYLASTPSSPLLYFYFGFNDTSKQTLESMVRSFIAQLYFKREDTRHCLDSLFTSCETERRQPTLDVLCQVFLHMLVQVSEAWVVLDALDECCTRNGPSTEGILSWIRDLLNSDQRNVHLLVTSRPEQDIQAEFDEWTGSENRVVIQSNLIADDISVYIQTRVKEDKGLMRWHSRRDVQEEIETTLTEKADGMFRWVACQLDALVECYDYDDLQHALAHLPRTLDEKYSRILESVSAHEKHKLKAIKILQLLAFSERPLHINEVVDAIVVDTRRRPHFDEKRRMPNPQEVARYCKSLVVVSRNDMKSTSSEKNYADNLVLQLAHFSVKEYLNSDRVHPMFSEAFQEATARASIATICTAYLLHLDRDLPMQEIRKKFHFAEYCASYWLKHAGVRKGKGDEAHALIMELFTCKAALINWLQLYYGEHSEGPKELISPLYYASLGGLEYEVEALIAVGEDVNAQCGAYGTALHAASAGGNAHIVKLLLGSGANVNAPGAGYGNVLQAASDGGHEQIVKLLLDSGADVNAQGGEYGNALTAASAGGHEPIVKLLLESGADVNARGGYRGNALQRAAGGGYKQIVELLLDSGADVNPQGGEYSNALTAASARGNDQIVKLLLESGADVNARGGYWSKAVRGSTIDGYHEGNALTAASAGGHEPIVKLLLESGADVNAPGGEYSDALQKASAGGHEPIVKLLLESGADINSSGYHKGNALTAASATGHKQIVKLLLDSGADVNAQGGDRS</sequence>
<keyword evidence="6" id="KW-1185">Reference proteome</keyword>